<comment type="caution">
    <text evidence="2">The sequence shown here is derived from an EMBL/GenBank/DDBJ whole genome shotgun (WGS) entry which is preliminary data.</text>
</comment>
<dbReference type="SMR" id="A0A5M7C928"/>
<keyword evidence="3" id="KW-1185">Reference proteome</keyword>
<dbReference type="AlphaFoldDB" id="A0A5M7C928"/>
<dbReference type="EMBL" id="VWPH01000003">
    <property type="protein sequence ID" value="KAA5836174.1"/>
    <property type="molecule type" value="Genomic_DNA"/>
</dbReference>
<reference evidence="2 3" key="1">
    <citation type="submission" date="2019-09" db="EMBL/GenBank/DDBJ databases">
        <title>Draft genome sequence of the thermophilic Saccharopolyspora hirsuta VKM Ac-666T.</title>
        <authorList>
            <person name="Lobastova T.G."/>
            <person name="Fokina V."/>
            <person name="Bragin E.Y."/>
            <person name="Shtratnikova V.Y."/>
            <person name="Starodumova I.P."/>
            <person name="Tarlachkov S.V."/>
            <person name="Donova M.V."/>
        </authorList>
    </citation>
    <scope>NUCLEOTIDE SEQUENCE [LARGE SCALE GENOMIC DNA]</scope>
    <source>
        <strain evidence="2 3">VKM Ac-666</strain>
    </source>
</reference>
<evidence type="ECO:0000313" key="3">
    <source>
        <dbReference type="Proteomes" id="UP000323946"/>
    </source>
</evidence>
<evidence type="ECO:0000256" key="1">
    <source>
        <dbReference type="SAM" id="MobiDB-lite"/>
    </source>
</evidence>
<feature type="region of interest" description="Disordered" evidence="1">
    <location>
        <begin position="1"/>
        <end position="45"/>
    </location>
</feature>
<proteinExistence type="predicted"/>
<protein>
    <submittedName>
        <fullName evidence="2">Uncharacterized protein</fullName>
    </submittedName>
</protein>
<feature type="compositionally biased region" description="Basic and acidic residues" evidence="1">
    <location>
        <begin position="1"/>
        <end position="15"/>
    </location>
</feature>
<organism evidence="2 3">
    <name type="scientific">Saccharopolyspora hirsuta</name>
    <dbReference type="NCBI Taxonomy" id="1837"/>
    <lineage>
        <taxon>Bacteria</taxon>
        <taxon>Bacillati</taxon>
        <taxon>Actinomycetota</taxon>
        <taxon>Actinomycetes</taxon>
        <taxon>Pseudonocardiales</taxon>
        <taxon>Pseudonocardiaceae</taxon>
        <taxon>Saccharopolyspora</taxon>
    </lineage>
</organism>
<sequence>MNEMRDHAAANERQTRAVSGARAIDTIAAGYTDDRPAEPSEAEQVEHLKSVDNLNPVTRMTLGYLINRSN</sequence>
<accession>A0A5M7C928</accession>
<evidence type="ECO:0000313" key="2">
    <source>
        <dbReference type="EMBL" id="KAA5836174.1"/>
    </source>
</evidence>
<feature type="compositionally biased region" description="Basic and acidic residues" evidence="1">
    <location>
        <begin position="32"/>
        <end position="45"/>
    </location>
</feature>
<dbReference type="Proteomes" id="UP000323946">
    <property type="component" value="Unassembled WGS sequence"/>
</dbReference>
<gene>
    <name evidence="2" type="ORF">F1721_07540</name>
</gene>
<dbReference type="RefSeq" id="WP_150065833.1">
    <property type="nucleotide sequence ID" value="NZ_VWPH01000003.1"/>
</dbReference>
<name>A0A5M7C928_SACHI</name>